<keyword evidence="1" id="KW-0472">Membrane</keyword>
<feature type="transmembrane region" description="Helical" evidence="1">
    <location>
        <begin position="30"/>
        <end position="48"/>
    </location>
</feature>
<evidence type="ECO:0000313" key="2">
    <source>
        <dbReference type="EMBL" id="HFM99620.1"/>
    </source>
</evidence>
<keyword evidence="1" id="KW-1133">Transmembrane helix</keyword>
<evidence type="ECO:0000256" key="1">
    <source>
        <dbReference type="SAM" id="Phobius"/>
    </source>
</evidence>
<proteinExistence type="predicted"/>
<accession>A0A7C3PJJ5</accession>
<comment type="caution">
    <text evidence="2">The sequence shown here is derived from an EMBL/GenBank/DDBJ whole genome shotgun (WGS) entry which is preliminary data.</text>
</comment>
<name>A0A7C3PJJ5_9CYAN</name>
<keyword evidence="1" id="KW-0812">Transmembrane</keyword>
<dbReference type="AlphaFoldDB" id="A0A7C3PJJ5"/>
<sequence>MYQLRRPPQGSRIQVHQTPDQVRITLPNDLTFNWLTSLGLAWVSFQLSRAGLDALQTEPLWTGAVIIPWMLALGLGVITLILLVSKPVLYVDPPDKTGTVHVQWAVISVVVNQRSLQLQLFTPFRWRWVQIPIVQILSIDQFDQQFTVLLRRQHARYCMLRGQSQDILLSAELTPTEQTWLVTELRELLKYFPQSDRVTKN</sequence>
<dbReference type="EMBL" id="DSRU01000259">
    <property type="protein sequence ID" value="HFM99620.1"/>
    <property type="molecule type" value="Genomic_DNA"/>
</dbReference>
<organism evidence="2">
    <name type="scientific">Oscillatoriales cyanobacterium SpSt-418</name>
    <dbReference type="NCBI Taxonomy" id="2282169"/>
    <lineage>
        <taxon>Bacteria</taxon>
        <taxon>Bacillati</taxon>
        <taxon>Cyanobacteriota</taxon>
        <taxon>Cyanophyceae</taxon>
        <taxon>Oscillatoriophycideae</taxon>
        <taxon>Oscillatoriales</taxon>
    </lineage>
</organism>
<protein>
    <submittedName>
        <fullName evidence="2">Uncharacterized protein</fullName>
    </submittedName>
</protein>
<feature type="transmembrane region" description="Helical" evidence="1">
    <location>
        <begin position="60"/>
        <end position="84"/>
    </location>
</feature>
<reference evidence="2" key="1">
    <citation type="journal article" date="2020" name="mSystems">
        <title>Genome- and Community-Level Interaction Insights into Carbon Utilization and Element Cycling Functions of Hydrothermarchaeota in Hydrothermal Sediment.</title>
        <authorList>
            <person name="Zhou Z."/>
            <person name="Liu Y."/>
            <person name="Xu W."/>
            <person name="Pan J."/>
            <person name="Luo Z.H."/>
            <person name="Li M."/>
        </authorList>
    </citation>
    <scope>NUCLEOTIDE SEQUENCE [LARGE SCALE GENOMIC DNA]</scope>
    <source>
        <strain evidence="2">SpSt-418</strain>
    </source>
</reference>
<gene>
    <name evidence="2" type="ORF">ENR64_18040</name>
</gene>